<reference evidence="5" key="2">
    <citation type="submission" date="2015-08" db="EMBL/GenBank/DDBJ databases">
        <authorList>
            <person name="Babu N.S."/>
            <person name="Beckwith C.J."/>
            <person name="Beseler K.G."/>
            <person name="Brison A."/>
            <person name="Carone J.V."/>
            <person name="Caskin T.P."/>
            <person name="Diamond M."/>
            <person name="Durham M.E."/>
            <person name="Foxe J.M."/>
            <person name="Go M."/>
            <person name="Henderson B.A."/>
            <person name="Jones I.B."/>
            <person name="McGettigan J.A."/>
            <person name="Micheletti S.J."/>
            <person name="Nasrallah M.E."/>
            <person name="Ortiz D."/>
            <person name="Piller C.R."/>
            <person name="Privatt S.R."/>
            <person name="Schneider S.L."/>
            <person name="Sharp S."/>
            <person name="Smith T.C."/>
            <person name="Stanton J.D."/>
            <person name="Ullery H.E."/>
            <person name="Wilson R.J."/>
            <person name="Serrano M.G."/>
            <person name="Buck G."/>
            <person name="Lee V."/>
            <person name="Wang Y."/>
            <person name="Carvalho R."/>
            <person name="Voegtly L."/>
            <person name="Shi R."/>
            <person name="Duckworth R."/>
            <person name="Johnson A."/>
            <person name="Loviza R."/>
            <person name="Walstead R."/>
            <person name="Shah Z."/>
            <person name="Kiflezghi M."/>
            <person name="Wade K."/>
            <person name="Ball S.L."/>
            <person name="Bradley K.W."/>
            <person name="Asai D.J."/>
            <person name="Bowman C.A."/>
            <person name="Russell D.A."/>
            <person name="Pope W.H."/>
            <person name="Jacobs-Sera D."/>
            <person name="Hendrix R.W."/>
            <person name="Hatfull G.F."/>
        </authorList>
    </citation>
    <scope>NUCLEOTIDE SEQUENCE [LARGE SCALE GENOMIC DNA]</scope>
</reference>
<dbReference type="SUPFAM" id="SSF47473">
    <property type="entry name" value="EF-hand"/>
    <property type="match status" value="1"/>
</dbReference>
<dbReference type="PROSITE" id="PS00018">
    <property type="entry name" value="EF_HAND_1"/>
    <property type="match status" value="4"/>
</dbReference>
<dbReference type="InterPro" id="IPR011992">
    <property type="entry name" value="EF-hand-dom_pair"/>
</dbReference>
<dbReference type="EMBL" id="LN877948">
    <property type="protein sequence ID" value="CUV04774.1"/>
    <property type="molecule type" value="Genomic_DNA"/>
</dbReference>
<accession>A0A0S4TCM6</accession>
<feature type="signal peptide" evidence="3">
    <location>
        <begin position="1"/>
        <end position="25"/>
    </location>
</feature>
<evidence type="ECO:0000313" key="6">
    <source>
        <dbReference type="EMBL" id="PPS93232.1"/>
    </source>
</evidence>
<feature type="chain" id="PRO_5006627708" evidence="3">
    <location>
        <begin position="26"/>
        <end position="449"/>
    </location>
</feature>
<keyword evidence="7" id="KW-1185">Reference proteome</keyword>
<dbReference type="SMART" id="SM00054">
    <property type="entry name" value="EFh"/>
    <property type="match status" value="4"/>
</dbReference>
<evidence type="ECO:0000313" key="7">
    <source>
        <dbReference type="Proteomes" id="UP001429100"/>
    </source>
</evidence>
<dbReference type="InterPro" id="IPR018247">
    <property type="entry name" value="EF_Hand_1_Ca_BS"/>
</dbReference>
<dbReference type="VEuPathDB" id="CryptoDB:ChTU502y2012_303g0185"/>
<dbReference type="EMBL" id="JTAI01000043">
    <property type="protein sequence ID" value="PPS93232.1"/>
    <property type="molecule type" value="Genomic_DNA"/>
</dbReference>
<dbReference type="VEuPathDB" id="CryptoDB:GY17_00003738"/>
<reference evidence="6 7" key="3">
    <citation type="submission" date="2017-10" db="EMBL/GenBank/DDBJ databases">
        <title>Consistent, comparative and evidence-based genome annotation and re-annotation for the closely-related species, Cryptosporidium parvum, C. hominis and C. tyzzeri.</title>
        <authorList>
            <person name="Baptista R.P."/>
            <person name="Li Y."/>
            <person name="Sateriale A."/>
            <person name="Striepen B."/>
            <person name="Kissinger J.C."/>
        </authorList>
    </citation>
    <scope>NUCLEOTIDE SEQUENCE [LARGE SCALE GENOMIC DNA]</scope>
    <source>
        <strain evidence="6">30976</strain>
    </source>
</reference>
<dbReference type="PROSITE" id="PS50222">
    <property type="entry name" value="EF_HAND_2"/>
    <property type="match status" value="3"/>
</dbReference>
<dbReference type="OrthoDB" id="26525at2759"/>
<sequence length="449" mass="51273">MKSLKLVLTTFLVLTLSLLAGFVFGTNENPNFLRLVSDKKMYDEWLKTMTVSEEIILERFGSLLEIIDLDKNGLLEKDELMKWIKFVSERSSLKEVEAEFRILDKNKDGKLSNEEFINHFVSGKDESSNKEITELNNFYRELFKEVDTDKDGYLTVGEYYYLTNYYSLSKELFVKINSFLSQNDKNGDGIIDIEEIKQIQKDNAEVIKNDSGKLVVFGVDMSGEKELSVKKIIFLLRSQEIQDAITDAYNQLIDVYNTRKDAKPEDSKSSSIPIDFVRSNYVIYIQSILTDYGDVFKYPHDIFVGVDNKDYDLSKEKCTELFGENEKFAEKSDEENEFDTDEFDADDNNPNDDVEISDDMIQKLISLMGNSGLGDMDDKGGSMFDVFASKAEGAEGGDLAGMEEILKMLQSLIGSKMGENDHIPDENETLIPDHEDNQEFPSLEARDEL</sequence>
<dbReference type="Pfam" id="PF13833">
    <property type="entry name" value="EF-hand_8"/>
    <property type="match status" value="1"/>
</dbReference>
<protein>
    <submittedName>
        <fullName evidence="6">EF-hand domain containing protein</fullName>
    </submittedName>
</protein>
<keyword evidence="1" id="KW-0106">Calcium</keyword>
<dbReference type="AlphaFoldDB" id="A0A0S4TCM6"/>
<name>A0A0S4TCM6_CRYHO</name>
<feature type="compositionally biased region" description="Basic and acidic residues" evidence="2">
    <location>
        <begin position="418"/>
        <end position="437"/>
    </location>
</feature>
<gene>
    <name evidence="5" type="ORF">CHUDEA2_3990</name>
    <name evidence="6" type="ORF">GY17_00003738</name>
</gene>
<evidence type="ECO:0000256" key="2">
    <source>
        <dbReference type="SAM" id="MobiDB-lite"/>
    </source>
</evidence>
<feature type="compositionally biased region" description="Acidic residues" evidence="2">
    <location>
        <begin position="332"/>
        <end position="352"/>
    </location>
</feature>
<evidence type="ECO:0000259" key="4">
    <source>
        <dbReference type="PROSITE" id="PS50222"/>
    </source>
</evidence>
<dbReference type="Gene3D" id="1.10.238.10">
    <property type="entry name" value="EF-hand"/>
    <property type="match status" value="2"/>
</dbReference>
<feature type="domain" description="EF-hand" evidence="4">
    <location>
        <begin position="55"/>
        <end position="90"/>
    </location>
</feature>
<proteinExistence type="predicted"/>
<evidence type="ECO:0000256" key="3">
    <source>
        <dbReference type="SAM" id="SignalP"/>
    </source>
</evidence>
<dbReference type="VEuPathDB" id="CryptoDB:Chro.20427"/>
<feature type="region of interest" description="Disordered" evidence="2">
    <location>
        <begin position="325"/>
        <end position="352"/>
    </location>
</feature>
<feature type="domain" description="EF-hand" evidence="4">
    <location>
        <begin position="134"/>
        <end position="169"/>
    </location>
</feature>
<dbReference type="Pfam" id="PF13202">
    <property type="entry name" value="EF-hand_5"/>
    <property type="match status" value="1"/>
</dbReference>
<dbReference type="GO" id="GO:0005509">
    <property type="term" value="F:calcium ion binding"/>
    <property type="evidence" value="ECO:0007669"/>
    <property type="project" value="InterPro"/>
</dbReference>
<feature type="domain" description="EF-hand" evidence="4">
    <location>
        <begin position="91"/>
        <end position="126"/>
    </location>
</feature>
<evidence type="ECO:0000256" key="1">
    <source>
        <dbReference type="ARBA" id="ARBA00022837"/>
    </source>
</evidence>
<dbReference type="InterPro" id="IPR002048">
    <property type="entry name" value="EF_hand_dom"/>
</dbReference>
<dbReference type="PANTHER" id="PTHR10827">
    <property type="entry name" value="RETICULOCALBIN"/>
    <property type="match status" value="1"/>
</dbReference>
<evidence type="ECO:0000313" key="5">
    <source>
        <dbReference type="EMBL" id="CUV04774.1"/>
    </source>
</evidence>
<dbReference type="Proteomes" id="UP001429100">
    <property type="component" value="Unassembled WGS sequence"/>
</dbReference>
<dbReference type="Proteomes" id="UP000199752">
    <property type="component" value="Chromosome 2"/>
</dbReference>
<dbReference type="Pfam" id="PF13499">
    <property type="entry name" value="EF-hand_7"/>
    <property type="match status" value="1"/>
</dbReference>
<keyword evidence="3" id="KW-0732">Signal</keyword>
<dbReference type="PANTHER" id="PTHR10827:SF85">
    <property type="entry name" value="CALCIUM-BINDING PROTEIN"/>
    <property type="match status" value="1"/>
</dbReference>
<organism evidence="5">
    <name type="scientific">Cryptosporidium hominis</name>
    <dbReference type="NCBI Taxonomy" id="237895"/>
    <lineage>
        <taxon>Eukaryota</taxon>
        <taxon>Sar</taxon>
        <taxon>Alveolata</taxon>
        <taxon>Apicomplexa</taxon>
        <taxon>Conoidasida</taxon>
        <taxon>Coccidia</taxon>
        <taxon>Eucoccidiorida</taxon>
        <taxon>Eimeriorina</taxon>
        <taxon>Cryptosporidiidae</taxon>
        <taxon>Cryptosporidium</taxon>
    </lineage>
</organism>
<feature type="region of interest" description="Disordered" evidence="2">
    <location>
        <begin position="417"/>
        <end position="449"/>
    </location>
</feature>
<reference evidence="6 7" key="1">
    <citation type="submission" date="2014-11" db="EMBL/GenBank/DDBJ databases">
        <title>Comparative genomic analysis of Cryptosporidium hominis reveals occurrence of genetic recombination in virulent subtypes.</title>
        <authorList>
            <person name="Guo Y."/>
            <person name="Tang K."/>
            <person name="Frace M."/>
            <person name="Li N."/>
            <person name="Roellig D.M."/>
            <person name="Sammons S."/>
            <person name="Knipe K."/>
            <person name="Rowe L."/>
            <person name="Feng Y."/>
            <person name="Xiao L."/>
        </authorList>
    </citation>
    <scope>NUCLEOTIDE SEQUENCE [LARGE SCALE GENOMIC DNA]</scope>
    <source>
        <strain evidence="6">30976</strain>
    </source>
</reference>
<dbReference type="VEuPathDB" id="CryptoDB:CHUDEA2_3990"/>